<dbReference type="InterPro" id="IPR056884">
    <property type="entry name" value="NPHP3-like_N"/>
</dbReference>
<dbReference type="OrthoDB" id="3038309at2759"/>
<organism evidence="3 4">
    <name type="scientific">Dendrothele bispora (strain CBS 962.96)</name>
    <dbReference type="NCBI Taxonomy" id="1314807"/>
    <lineage>
        <taxon>Eukaryota</taxon>
        <taxon>Fungi</taxon>
        <taxon>Dikarya</taxon>
        <taxon>Basidiomycota</taxon>
        <taxon>Agaricomycotina</taxon>
        <taxon>Agaricomycetes</taxon>
        <taxon>Agaricomycetidae</taxon>
        <taxon>Agaricales</taxon>
        <taxon>Agaricales incertae sedis</taxon>
        <taxon>Dendrothele</taxon>
    </lineage>
</organism>
<evidence type="ECO:0000313" key="4">
    <source>
        <dbReference type="Proteomes" id="UP000297245"/>
    </source>
</evidence>
<feature type="non-terminal residue" evidence="3">
    <location>
        <position position="267"/>
    </location>
</feature>
<dbReference type="PANTHER" id="PTHR10039">
    <property type="entry name" value="AMELOGENIN"/>
    <property type="match status" value="1"/>
</dbReference>
<reference evidence="3 4" key="1">
    <citation type="journal article" date="2019" name="Nat. Ecol. Evol.">
        <title>Megaphylogeny resolves global patterns of mushroom evolution.</title>
        <authorList>
            <person name="Varga T."/>
            <person name="Krizsan K."/>
            <person name="Foldi C."/>
            <person name="Dima B."/>
            <person name="Sanchez-Garcia M."/>
            <person name="Sanchez-Ramirez S."/>
            <person name="Szollosi G.J."/>
            <person name="Szarkandi J.G."/>
            <person name="Papp V."/>
            <person name="Albert L."/>
            <person name="Andreopoulos W."/>
            <person name="Angelini C."/>
            <person name="Antonin V."/>
            <person name="Barry K.W."/>
            <person name="Bougher N.L."/>
            <person name="Buchanan P."/>
            <person name="Buyck B."/>
            <person name="Bense V."/>
            <person name="Catcheside P."/>
            <person name="Chovatia M."/>
            <person name="Cooper J."/>
            <person name="Damon W."/>
            <person name="Desjardin D."/>
            <person name="Finy P."/>
            <person name="Geml J."/>
            <person name="Haridas S."/>
            <person name="Hughes K."/>
            <person name="Justo A."/>
            <person name="Karasinski D."/>
            <person name="Kautmanova I."/>
            <person name="Kiss B."/>
            <person name="Kocsube S."/>
            <person name="Kotiranta H."/>
            <person name="LaButti K.M."/>
            <person name="Lechner B.E."/>
            <person name="Liimatainen K."/>
            <person name="Lipzen A."/>
            <person name="Lukacs Z."/>
            <person name="Mihaltcheva S."/>
            <person name="Morgado L.N."/>
            <person name="Niskanen T."/>
            <person name="Noordeloos M.E."/>
            <person name="Ohm R.A."/>
            <person name="Ortiz-Santana B."/>
            <person name="Ovrebo C."/>
            <person name="Racz N."/>
            <person name="Riley R."/>
            <person name="Savchenko A."/>
            <person name="Shiryaev A."/>
            <person name="Soop K."/>
            <person name="Spirin V."/>
            <person name="Szebenyi C."/>
            <person name="Tomsovsky M."/>
            <person name="Tulloss R.E."/>
            <person name="Uehling J."/>
            <person name="Grigoriev I.V."/>
            <person name="Vagvolgyi C."/>
            <person name="Papp T."/>
            <person name="Martin F.M."/>
            <person name="Miettinen O."/>
            <person name="Hibbett D.S."/>
            <person name="Nagy L.G."/>
        </authorList>
    </citation>
    <scope>NUCLEOTIDE SEQUENCE [LARGE SCALE GENOMIC DNA]</scope>
    <source>
        <strain evidence="3 4">CBS 962.96</strain>
    </source>
</reference>
<dbReference type="Pfam" id="PF24883">
    <property type="entry name" value="NPHP3_N"/>
    <property type="match status" value="1"/>
</dbReference>
<dbReference type="SUPFAM" id="SSF52540">
    <property type="entry name" value="P-loop containing nucleoside triphosphate hydrolases"/>
    <property type="match status" value="1"/>
</dbReference>
<evidence type="ECO:0000313" key="3">
    <source>
        <dbReference type="EMBL" id="THU82441.1"/>
    </source>
</evidence>
<evidence type="ECO:0000259" key="2">
    <source>
        <dbReference type="Pfam" id="PF24883"/>
    </source>
</evidence>
<proteinExistence type="predicted"/>
<accession>A0A4S8L2C0</accession>
<name>A0A4S8L2C0_DENBC</name>
<dbReference type="EMBL" id="ML179731">
    <property type="protein sequence ID" value="THU82441.1"/>
    <property type="molecule type" value="Genomic_DNA"/>
</dbReference>
<protein>
    <recommendedName>
        <fullName evidence="2">Nephrocystin 3-like N-terminal domain-containing protein</fullName>
    </recommendedName>
</protein>
<dbReference type="AlphaFoldDB" id="A0A4S8L2C0"/>
<evidence type="ECO:0000256" key="1">
    <source>
        <dbReference type="ARBA" id="ARBA00022737"/>
    </source>
</evidence>
<dbReference type="InterPro" id="IPR027417">
    <property type="entry name" value="P-loop_NTPase"/>
</dbReference>
<sequence>MGSLCDIVLNELGFSSRLAAFVRFDRNDFNDPRLFVLALAHRLASFDRRLGEAIIDVVQRTPNITETQKLSQQLESLVLGPLNKYRNEMQGEGPIVIVIDGLDECMQNNRDSFSELLQLFTDDHFFAPFPHVRVIIASRPEYAIKKAFIKDQHILHFPLDITSRETQADVKLFLKHKLSAKITNFDNVVSESNLETLARRASGLFIWARVTIDFIAGDPEKRLSDVVAGDPPTNALHALTILYRSALDCIAEDEDTKADLRVTLGVI</sequence>
<keyword evidence="1" id="KW-0677">Repeat</keyword>
<dbReference type="PANTHER" id="PTHR10039:SF14">
    <property type="entry name" value="NACHT DOMAIN-CONTAINING PROTEIN"/>
    <property type="match status" value="1"/>
</dbReference>
<gene>
    <name evidence="3" type="ORF">K435DRAFT_691469</name>
</gene>
<feature type="domain" description="Nephrocystin 3-like N-terminal" evidence="2">
    <location>
        <begin position="17"/>
        <end position="139"/>
    </location>
</feature>
<dbReference type="Proteomes" id="UP000297245">
    <property type="component" value="Unassembled WGS sequence"/>
</dbReference>
<keyword evidence="4" id="KW-1185">Reference proteome</keyword>
<dbReference type="Gene3D" id="3.40.50.300">
    <property type="entry name" value="P-loop containing nucleotide triphosphate hydrolases"/>
    <property type="match status" value="1"/>
</dbReference>